<sequence length="257" mass="29848">MTEDSETYKLWRIKKTILKMCRDRGYLVMQKELDQTLDEFKESVGDPPSRKDLLMVVNHEEDPADMLYVFFPEEEKVNMKTIRAYVDQMQQDHTYKAILVLQDRGLTPAAKTAIAELSYKYTLECFFENELMVNITEHELVPQHIVLTQEEKKELLDRYRLKESQLPKMQVSDPVSRYYGLRRGQVVRINRPSETAGRYITYRIVVTRVPCLVSLLVSKRKIGIVGLAEDCCSRGKRGLKPTKKRFTSVSQSSAVIS</sequence>
<dbReference type="Pfam" id="PF01191">
    <property type="entry name" value="RNA_pol_Rpb5_C"/>
    <property type="match status" value="1"/>
</dbReference>
<dbReference type="InterPro" id="IPR000783">
    <property type="entry name" value="RNA_pol_subH/Rpb5_C"/>
</dbReference>
<evidence type="ECO:0000313" key="10">
    <source>
        <dbReference type="EMBL" id="VDN12963.1"/>
    </source>
</evidence>
<dbReference type="Pfam" id="PF03871">
    <property type="entry name" value="RNA_pol_Rpb5_N"/>
    <property type="match status" value="1"/>
</dbReference>
<dbReference type="InterPro" id="IPR036710">
    <property type="entry name" value="RNA_pol_Rpb5_N_sf"/>
</dbReference>
<gene>
    <name evidence="10" type="ORF">DILT_LOCUS8794</name>
</gene>
<comment type="subcellular location">
    <subcellularLocation>
        <location evidence="1">Nucleus</location>
    </subcellularLocation>
</comment>
<evidence type="ECO:0000256" key="1">
    <source>
        <dbReference type="ARBA" id="ARBA00004123"/>
    </source>
</evidence>
<dbReference type="FunFam" id="3.90.940.20:FF:000001">
    <property type="entry name" value="DNA-directed RNA polymerases I, II, and III subunit RPABC1"/>
    <property type="match status" value="1"/>
</dbReference>
<dbReference type="NCBIfam" id="NF007129">
    <property type="entry name" value="PRK09570.1"/>
    <property type="match status" value="1"/>
</dbReference>
<evidence type="ECO:0000256" key="4">
    <source>
        <dbReference type="ARBA" id="ARBA00023163"/>
    </source>
</evidence>
<dbReference type="HAMAP" id="MF_00025">
    <property type="entry name" value="RNApol_Rpo5_RPB5"/>
    <property type="match status" value="1"/>
</dbReference>
<organism evidence="10 11">
    <name type="scientific">Dibothriocephalus latus</name>
    <name type="common">Fish tapeworm</name>
    <name type="synonym">Diphyllobothrium latum</name>
    <dbReference type="NCBI Taxonomy" id="60516"/>
    <lineage>
        <taxon>Eukaryota</taxon>
        <taxon>Metazoa</taxon>
        <taxon>Spiralia</taxon>
        <taxon>Lophotrochozoa</taxon>
        <taxon>Platyhelminthes</taxon>
        <taxon>Cestoda</taxon>
        <taxon>Eucestoda</taxon>
        <taxon>Diphyllobothriidea</taxon>
        <taxon>Diphyllobothriidae</taxon>
        <taxon>Dibothriocephalus</taxon>
    </lineage>
</organism>
<evidence type="ECO:0000256" key="6">
    <source>
        <dbReference type="ARBA" id="ARBA00025765"/>
    </source>
</evidence>
<dbReference type="FunFam" id="3.40.1340.10:FF:000001">
    <property type="entry name" value="DNA-directed RNA polymerases I, II, and III subunit RPABC1"/>
    <property type="match status" value="1"/>
</dbReference>
<dbReference type="GO" id="GO:0003899">
    <property type="term" value="F:DNA-directed RNA polymerase activity"/>
    <property type="evidence" value="ECO:0007669"/>
    <property type="project" value="InterPro"/>
</dbReference>
<dbReference type="InterPro" id="IPR035913">
    <property type="entry name" value="RPB5-like_sf"/>
</dbReference>
<evidence type="ECO:0000256" key="2">
    <source>
        <dbReference type="ARBA" id="ARBA00020809"/>
    </source>
</evidence>
<evidence type="ECO:0000313" key="11">
    <source>
        <dbReference type="Proteomes" id="UP000281553"/>
    </source>
</evidence>
<dbReference type="InterPro" id="IPR005571">
    <property type="entry name" value="RNA_pol_Rpb5_N"/>
</dbReference>
<evidence type="ECO:0000256" key="5">
    <source>
        <dbReference type="ARBA" id="ARBA00023242"/>
    </source>
</evidence>
<dbReference type="GO" id="GO:0005665">
    <property type="term" value="C:RNA polymerase II, core complex"/>
    <property type="evidence" value="ECO:0007669"/>
    <property type="project" value="TreeGrafter"/>
</dbReference>
<evidence type="ECO:0000259" key="9">
    <source>
        <dbReference type="Pfam" id="PF03871"/>
    </source>
</evidence>
<dbReference type="GO" id="GO:0006362">
    <property type="term" value="P:transcription elongation by RNA polymerase I"/>
    <property type="evidence" value="ECO:0007669"/>
    <property type="project" value="TreeGrafter"/>
</dbReference>
<dbReference type="Gene3D" id="3.90.940.20">
    <property type="entry name" value="RPB5-like RNA polymerase subunit"/>
    <property type="match status" value="1"/>
</dbReference>
<dbReference type="SUPFAM" id="SSF55287">
    <property type="entry name" value="RPB5-like RNA polymerase subunit"/>
    <property type="match status" value="1"/>
</dbReference>
<dbReference type="GO" id="GO:0005736">
    <property type="term" value="C:RNA polymerase I complex"/>
    <property type="evidence" value="ECO:0007669"/>
    <property type="project" value="TreeGrafter"/>
</dbReference>
<feature type="domain" description="RNA polymerase Rpb5 N-terminal" evidence="9">
    <location>
        <begin position="5"/>
        <end position="89"/>
    </location>
</feature>
<dbReference type="InterPro" id="IPR014381">
    <property type="entry name" value="Arch_Rpo5/euc_Rpb5"/>
</dbReference>
<dbReference type="GO" id="GO:0006366">
    <property type="term" value="P:transcription by RNA polymerase II"/>
    <property type="evidence" value="ECO:0007669"/>
    <property type="project" value="TreeGrafter"/>
</dbReference>
<dbReference type="EMBL" id="UYRU01055205">
    <property type="protein sequence ID" value="VDN12963.1"/>
    <property type="molecule type" value="Genomic_DNA"/>
</dbReference>
<dbReference type="OrthoDB" id="248779at2759"/>
<evidence type="ECO:0000259" key="8">
    <source>
        <dbReference type="Pfam" id="PF01191"/>
    </source>
</evidence>
<comment type="similarity">
    <text evidence="6">Belongs to the archaeal Rpo5/eukaryotic RPB5 RNA polymerase subunit family.</text>
</comment>
<dbReference type="GO" id="GO:0003677">
    <property type="term" value="F:DNA binding"/>
    <property type="evidence" value="ECO:0007669"/>
    <property type="project" value="InterPro"/>
</dbReference>
<name>A0A3P7LPS0_DIBLA</name>
<keyword evidence="4" id="KW-0804">Transcription</keyword>
<dbReference type="SUPFAM" id="SSF53036">
    <property type="entry name" value="Eukaryotic RPB5 N-terminal domain"/>
    <property type="match status" value="1"/>
</dbReference>
<feature type="domain" description="RNA polymerase subunit H/Rpb5 C-terminal" evidence="8">
    <location>
        <begin position="133"/>
        <end position="205"/>
    </location>
</feature>
<accession>A0A3P7LPS0</accession>
<dbReference type="PANTHER" id="PTHR10535:SF0">
    <property type="entry name" value="DNA-DIRECTED RNA POLYMERASES I, II, AND III SUBUNIT RPABC1"/>
    <property type="match status" value="1"/>
</dbReference>
<dbReference type="Proteomes" id="UP000281553">
    <property type="component" value="Unassembled WGS sequence"/>
</dbReference>
<dbReference type="PANTHER" id="PTHR10535">
    <property type="entry name" value="DNA-DIRECTED RNA POLYMERASES I, II, AND III SUBUNIT RPABC1"/>
    <property type="match status" value="1"/>
</dbReference>
<protein>
    <recommendedName>
        <fullName evidence="2">DNA-directed RNA polymerases I, II, and III subunit RPABC1</fullName>
    </recommendedName>
    <alternativeName>
        <fullName evidence="7">RPB5 homolog</fullName>
    </alternativeName>
</protein>
<keyword evidence="5" id="KW-0539">Nucleus</keyword>
<proteinExistence type="inferred from homology"/>
<keyword evidence="3" id="KW-0240">DNA-directed RNA polymerase</keyword>
<evidence type="ECO:0000256" key="3">
    <source>
        <dbReference type="ARBA" id="ARBA00022478"/>
    </source>
</evidence>
<evidence type="ECO:0000256" key="7">
    <source>
        <dbReference type="ARBA" id="ARBA00032836"/>
    </source>
</evidence>
<keyword evidence="11" id="KW-1185">Reference proteome</keyword>
<reference evidence="10 11" key="1">
    <citation type="submission" date="2018-11" db="EMBL/GenBank/DDBJ databases">
        <authorList>
            <consortium name="Pathogen Informatics"/>
        </authorList>
    </citation>
    <scope>NUCLEOTIDE SEQUENCE [LARGE SCALE GENOMIC DNA]</scope>
</reference>
<dbReference type="GO" id="GO:0042797">
    <property type="term" value="P:tRNA transcription by RNA polymerase III"/>
    <property type="evidence" value="ECO:0007669"/>
    <property type="project" value="TreeGrafter"/>
</dbReference>
<dbReference type="GO" id="GO:0005666">
    <property type="term" value="C:RNA polymerase III complex"/>
    <property type="evidence" value="ECO:0007669"/>
    <property type="project" value="TreeGrafter"/>
</dbReference>
<dbReference type="AlphaFoldDB" id="A0A3P7LPS0"/>
<dbReference type="Gene3D" id="3.40.1340.10">
    <property type="entry name" value="RNA polymerase, Rpb5, N-terminal domain"/>
    <property type="match status" value="1"/>
</dbReference>